<proteinExistence type="predicted"/>
<evidence type="ECO:0000259" key="5">
    <source>
        <dbReference type="PROSITE" id="PS50887"/>
    </source>
</evidence>
<feature type="transmembrane region" description="Helical" evidence="4">
    <location>
        <begin position="6"/>
        <end position="28"/>
    </location>
</feature>
<protein>
    <recommendedName>
        <fullName evidence="1">diguanylate cyclase</fullName>
        <ecNumber evidence="1">2.7.7.65</ecNumber>
    </recommendedName>
</protein>
<comment type="caution">
    <text evidence="6">The sequence shown here is derived from an EMBL/GenBank/DDBJ whole genome shotgun (WGS) entry which is preliminary data.</text>
</comment>
<evidence type="ECO:0000256" key="3">
    <source>
        <dbReference type="SAM" id="MobiDB-lite"/>
    </source>
</evidence>
<keyword evidence="7" id="KW-1185">Reference proteome</keyword>
<dbReference type="SUPFAM" id="SSF55073">
    <property type="entry name" value="Nucleotide cyclase"/>
    <property type="match status" value="1"/>
</dbReference>
<dbReference type="PANTHER" id="PTHR45138">
    <property type="entry name" value="REGULATORY COMPONENTS OF SENSORY TRANSDUCTION SYSTEM"/>
    <property type="match status" value="1"/>
</dbReference>
<evidence type="ECO:0000313" key="7">
    <source>
        <dbReference type="Proteomes" id="UP000265845"/>
    </source>
</evidence>
<dbReference type="SMART" id="SM00267">
    <property type="entry name" value="GGDEF"/>
    <property type="match status" value="1"/>
</dbReference>
<keyword evidence="4" id="KW-0472">Membrane</keyword>
<dbReference type="Gene3D" id="3.30.70.270">
    <property type="match status" value="1"/>
</dbReference>
<feature type="transmembrane region" description="Helical" evidence="4">
    <location>
        <begin position="120"/>
        <end position="138"/>
    </location>
</feature>
<organism evidence="6 7">
    <name type="scientific">Henriciella algicola</name>
    <dbReference type="NCBI Taxonomy" id="1608422"/>
    <lineage>
        <taxon>Bacteria</taxon>
        <taxon>Pseudomonadati</taxon>
        <taxon>Pseudomonadota</taxon>
        <taxon>Alphaproteobacteria</taxon>
        <taxon>Hyphomonadales</taxon>
        <taxon>Hyphomonadaceae</taxon>
        <taxon>Henriciella</taxon>
    </lineage>
</organism>
<dbReference type="InterPro" id="IPR043128">
    <property type="entry name" value="Rev_trsase/Diguanyl_cyclase"/>
</dbReference>
<dbReference type="PANTHER" id="PTHR45138:SF9">
    <property type="entry name" value="DIGUANYLATE CYCLASE DGCM-RELATED"/>
    <property type="match status" value="1"/>
</dbReference>
<dbReference type="InterPro" id="IPR029787">
    <property type="entry name" value="Nucleotide_cyclase"/>
</dbReference>
<dbReference type="PROSITE" id="PS50887">
    <property type="entry name" value="GGDEF"/>
    <property type="match status" value="1"/>
</dbReference>
<dbReference type="GO" id="GO:0043709">
    <property type="term" value="P:cell adhesion involved in single-species biofilm formation"/>
    <property type="evidence" value="ECO:0007669"/>
    <property type="project" value="TreeGrafter"/>
</dbReference>
<feature type="domain" description="GGDEF" evidence="5">
    <location>
        <begin position="249"/>
        <end position="381"/>
    </location>
</feature>
<dbReference type="InterPro" id="IPR050469">
    <property type="entry name" value="Diguanylate_Cyclase"/>
</dbReference>
<evidence type="ECO:0000256" key="1">
    <source>
        <dbReference type="ARBA" id="ARBA00012528"/>
    </source>
</evidence>
<feature type="region of interest" description="Disordered" evidence="3">
    <location>
        <begin position="382"/>
        <end position="409"/>
    </location>
</feature>
<evidence type="ECO:0000313" key="6">
    <source>
        <dbReference type="EMBL" id="RIJ29580.1"/>
    </source>
</evidence>
<evidence type="ECO:0000256" key="2">
    <source>
        <dbReference type="ARBA" id="ARBA00034247"/>
    </source>
</evidence>
<dbReference type="GO" id="GO:1902201">
    <property type="term" value="P:negative regulation of bacterial-type flagellum-dependent cell motility"/>
    <property type="evidence" value="ECO:0007669"/>
    <property type="project" value="TreeGrafter"/>
</dbReference>
<dbReference type="AlphaFoldDB" id="A0A399RDJ5"/>
<dbReference type="EC" id="2.7.7.65" evidence="1"/>
<dbReference type="GO" id="GO:0052621">
    <property type="term" value="F:diguanylate cyclase activity"/>
    <property type="evidence" value="ECO:0007669"/>
    <property type="project" value="UniProtKB-EC"/>
</dbReference>
<name>A0A399RDJ5_9PROT</name>
<gene>
    <name evidence="6" type="ORF">D1222_09300</name>
</gene>
<dbReference type="EMBL" id="QWGA01000006">
    <property type="protein sequence ID" value="RIJ29580.1"/>
    <property type="molecule type" value="Genomic_DNA"/>
</dbReference>
<accession>A0A399RDJ5</accession>
<dbReference type="Pfam" id="PF00990">
    <property type="entry name" value="GGDEF"/>
    <property type="match status" value="1"/>
</dbReference>
<reference evidence="6 7" key="1">
    <citation type="submission" date="2018-08" db="EMBL/GenBank/DDBJ databases">
        <title>Henriciella mobilis sp. nov., isolated from seawater.</title>
        <authorList>
            <person name="Cheng H."/>
            <person name="Wu Y.-H."/>
            <person name="Xu X.-W."/>
            <person name="Guo L.-L."/>
        </authorList>
    </citation>
    <scope>NUCLEOTIDE SEQUENCE [LARGE SCALE GENOMIC DNA]</scope>
    <source>
        <strain evidence="6 7">CCUG67844</strain>
    </source>
</reference>
<feature type="transmembrane region" description="Helical" evidence="4">
    <location>
        <begin position="93"/>
        <end position="114"/>
    </location>
</feature>
<sequence length="409" mass="44441">MDQAIAIGFTVPAIATAMCAIFLCFWHYNREDRAALVFAAAFVMCAVGFLLNHFVLAKESIANAILHNACYAAGLYLLSDGIHRAFEKQTPRIALLSIGVFSVIAAGIIQLSFVGLSVRIITINFVHGLMLIITAWSLRGIWNRSWTGTAVLAAMALCIINFILVSPITVMGNTIRDDTFFQSAYWQIINLISIFSVLSMGGALVSVCVMQRLEALRDDAESDFLTGLKSRRAFEQAARHYCEARSGDYAASVMIIDLDHFKHVNDAYGHAVGDMVIRGVGALLSSKTRMSDMAGRMGGEEFCLVLPGTSMAGARTLGERLRVAISQLPLENTPEELRITASFGVAELGRDMLFEDAYPIADAALYAAKSLGRNRVECAELPTDTGKPVRRKKLESVPASDTGAQRLAS</sequence>
<feature type="transmembrane region" description="Helical" evidence="4">
    <location>
        <begin position="184"/>
        <end position="209"/>
    </location>
</feature>
<evidence type="ECO:0000256" key="4">
    <source>
        <dbReference type="SAM" id="Phobius"/>
    </source>
</evidence>
<feature type="transmembrane region" description="Helical" evidence="4">
    <location>
        <begin position="150"/>
        <end position="172"/>
    </location>
</feature>
<dbReference type="CDD" id="cd01949">
    <property type="entry name" value="GGDEF"/>
    <property type="match status" value="1"/>
</dbReference>
<dbReference type="OrthoDB" id="9812260at2"/>
<dbReference type="RefSeq" id="WP_119453986.1">
    <property type="nucleotide sequence ID" value="NZ_QWGA01000006.1"/>
</dbReference>
<dbReference type="InterPro" id="IPR000160">
    <property type="entry name" value="GGDEF_dom"/>
</dbReference>
<feature type="transmembrane region" description="Helical" evidence="4">
    <location>
        <begin position="35"/>
        <end position="55"/>
    </location>
</feature>
<keyword evidence="4" id="KW-1133">Transmembrane helix</keyword>
<feature type="transmembrane region" description="Helical" evidence="4">
    <location>
        <begin position="61"/>
        <end position="81"/>
    </location>
</feature>
<dbReference type="FunFam" id="3.30.70.270:FF:000001">
    <property type="entry name" value="Diguanylate cyclase domain protein"/>
    <property type="match status" value="1"/>
</dbReference>
<dbReference type="GO" id="GO:0005886">
    <property type="term" value="C:plasma membrane"/>
    <property type="evidence" value="ECO:0007669"/>
    <property type="project" value="TreeGrafter"/>
</dbReference>
<dbReference type="Proteomes" id="UP000265845">
    <property type="component" value="Unassembled WGS sequence"/>
</dbReference>
<dbReference type="NCBIfam" id="TIGR00254">
    <property type="entry name" value="GGDEF"/>
    <property type="match status" value="1"/>
</dbReference>
<keyword evidence="4" id="KW-0812">Transmembrane</keyword>
<comment type="catalytic activity">
    <reaction evidence="2">
        <text>2 GTP = 3',3'-c-di-GMP + 2 diphosphate</text>
        <dbReference type="Rhea" id="RHEA:24898"/>
        <dbReference type="ChEBI" id="CHEBI:33019"/>
        <dbReference type="ChEBI" id="CHEBI:37565"/>
        <dbReference type="ChEBI" id="CHEBI:58805"/>
        <dbReference type="EC" id="2.7.7.65"/>
    </reaction>
</comment>